<dbReference type="Pfam" id="PF00593">
    <property type="entry name" value="TonB_dep_Rec_b-barrel"/>
    <property type="match status" value="1"/>
</dbReference>
<dbReference type="FunFam" id="2.170.130.10:FF:000001">
    <property type="entry name" value="Catecholate siderophore TonB-dependent receptor"/>
    <property type="match status" value="1"/>
</dbReference>
<keyword evidence="8 21" id="KW-0732">Signal</keyword>
<dbReference type="NCBIfam" id="TIGR01783">
    <property type="entry name" value="TonB-siderophor"/>
    <property type="match status" value="1"/>
</dbReference>
<evidence type="ECO:0000256" key="7">
    <source>
        <dbReference type="ARBA" id="ARBA00022692"/>
    </source>
</evidence>
<dbReference type="InterPro" id="IPR037066">
    <property type="entry name" value="Plug_dom_sf"/>
</dbReference>
<evidence type="ECO:0000256" key="18">
    <source>
        <dbReference type="ARBA" id="ARBA00072467"/>
    </source>
</evidence>
<sequence length="833" mass="90744">MPRLVRPLHPLALSVAMAFAAVPLLTVQASFADESSSVVRSFSIPAGDLSQALNSFAEQAGLVLAFDASLTRGKHSNGLSGQYGTDAALEQLLAGSGLQVLKISADRYRLQVIPSTDGAMELQATTISGAYQTQSPVGPVSGYVATRSLSGTKTDTALVETPQSISVVTKDQMRAQNAESLNQILRYSAAVIPETRGATASRLDQLTIRGFSPATYLDGLRMPSSRDALPQKDAFDLERVEVLRGPASVLYGQGTPSGVINMVTKRPLDTPLHEVGVEYGTFNKKRTTFDLSGPLDDQGVYSYRVAGLFDDADGQIEHTETRRQSLSTAFTWRPDDATSLTLLGHFQKDPKGASYGSVPAWGSVLRSPTGRKIDVDFYDGEKSFEKSDREHYSIGYAFEHHFNDVWTVRQNARYLRSEGVYRSLYSNYLESDYQTIRRSTTASDVNIDAYTVDNQLQARFDTGSVQHTLLMGADYQNTSTDTKAGSGVYTAGSPLDIFDPVYGAPVVTPAFTTDATSRSEQTGVYLQEQMKWDKWVLLMGGRYDWASTDSSTLALKTQNKTTSSQDSKAFTGRLGLVYLFDNGLAPYVSYSESFQPQSGTGYGGSVFKPTEGIQYEIGIKYQPPGSESFITAAIFDLRQTNVPTLDPDASHMCNGTRCQIQDGEVQSRGFELEGKASLNDNLNITAAYAYLDNRISKSNNTVRYAPISDIGVGPQVPAEGTTTYGVPRHSASAWADYTLHDGRLKGFGVGAGARYVGSSWGDTANTLKVPGYTLFDAAVHYDIANINRLGDNLRLALNATNLANKEYVASCYSYSWCWYGSQRTVQASATYQW</sequence>
<dbReference type="GO" id="GO:0038023">
    <property type="term" value="F:signaling receptor activity"/>
    <property type="evidence" value="ECO:0007669"/>
    <property type="project" value="InterPro"/>
</dbReference>
<dbReference type="InterPro" id="IPR000531">
    <property type="entry name" value="Beta-barrel_TonB"/>
</dbReference>
<keyword evidence="9" id="KW-0862">Zinc</keyword>
<reference evidence="23 24" key="1">
    <citation type="submission" date="2019-11" db="EMBL/GenBank/DDBJ databases">
        <title>Pseudmonas karstica sp. nov. and Pseudomonas spelaei sp. nov. from caves.</title>
        <authorList>
            <person name="Zeman M."/>
        </authorList>
    </citation>
    <scope>NUCLEOTIDE SEQUENCE [LARGE SCALE GENOMIC DNA]</scope>
    <source>
        <strain evidence="23 24">CCM 7891</strain>
    </source>
</reference>
<keyword evidence="13" id="KW-0921">Nickel transport</keyword>
<dbReference type="Gene3D" id="3.55.50.30">
    <property type="match status" value="1"/>
</dbReference>
<keyword evidence="11" id="KW-0406">Ion transport</keyword>
<dbReference type="GO" id="GO:0015675">
    <property type="term" value="P:nickel cation transport"/>
    <property type="evidence" value="ECO:0007669"/>
    <property type="project" value="UniProtKB-KW"/>
</dbReference>
<dbReference type="FunFam" id="2.40.170.20:FF:000005">
    <property type="entry name" value="TonB-dependent siderophore receptor"/>
    <property type="match status" value="1"/>
</dbReference>
<dbReference type="SMART" id="SM00965">
    <property type="entry name" value="STN"/>
    <property type="match status" value="1"/>
</dbReference>
<dbReference type="InterPro" id="IPR012910">
    <property type="entry name" value="Plug_dom"/>
</dbReference>
<keyword evidence="9" id="KW-0864">Zinc transport</keyword>
<dbReference type="PANTHER" id="PTHR32552">
    <property type="entry name" value="FERRICHROME IRON RECEPTOR-RELATED"/>
    <property type="match status" value="1"/>
</dbReference>
<evidence type="ECO:0000256" key="21">
    <source>
        <dbReference type="SAM" id="SignalP"/>
    </source>
</evidence>
<evidence type="ECO:0000256" key="17">
    <source>
        <dbReference type="ARBA" id="ARBA00056786"/>
    </source>
</evidence>
<feature type="signal peptide" evidence="21">
    <location>
        <begin position="1"/>
        <end position="20"/>
    </location>
</feature>
<evidence type="ECO:0000256" key="13">
    <source>
        <dbReference type="ARBA" id="ARBA00023112"/>
    </source>
</evidence>
<dbReference type="PROSITE" id="PS52016">
    <property type="entry name" value="TONB_DEPENDENT_REC_3"/>
    <property type="match status" value="1"/>
</dbReference>
<evidence type="ECO:0000256" key="10">
    <source>
        <dbReference type="ARBA" id="ARBA00023004"/>
    </source>
</evidence>
<evidence type="ECO:0000259" key="22">
    <source>
        <dbReference type="SMART" id="SM00965"/>
    </source>
</evidence>
<evidence type="ECO:0000256" key="12">
    <source>
        <dbReference type="ARBA" id="ARBA00023077"/>
    </source>
</evidence>
<dbReference type="InterPro" id="IPR036942">
    <property type="entry name" value="Beta-barrel_TonB_sf"/>
</dbReference>
<dbReference type="GO" id="GO:0015344">
    <property type="term" value="F:siderophore uptake transmembrane transporter activity"/>
    <property type="evidence" value="ECO:0007669"/>
    <property type="project" value="TreeGrafter"/>
</dbReference>
<dbReference type="GO" id="GO:0009279">
    <property type="term" value="C:cell outer membrane"/>
    <property type="evidence" value="ECO:0007669"/>
    <property type="project" value="UniProtKB-SubCell"/>
</dbReference>
<dbReference type="InterPro" id="IPR039426">
    <property type="entry name" value="TonB-dep_rcpt-like"/>
</dbReference>
<keyword evidence="15 23" id="KW-0675">Receptor</keyword>
<keyword evidence="14 19" id="KW-0472">Membrane</keyword>
<evidence type="ECO:0000256" key="6">
    <source>
        <dbReference type="ARBA" id="ARBA00022596"/>
    </source>
</evidence>
<evidence type="ECO:0000256" key="20">
    <source>
        <dbReference type="RuleBase" id="RU003357"/>
    </source>
</evidence>
<gene>
    <name evidence="23" type="ORF">GIR22_15405</name>
</gene>
<keyword evidence="16 19" id="KW-0998">Cell outer membrane</keyword>
<feature type="domain" description="Secretin/TonB short N-terminal" evidence="22">
    <location>
        <begin position="62"/>
        <end position="113"/>
    </location>
</feature>
<evidence type="ECO:0000256" key="1">
    <source>
        <dbReference type="ARBA" id="ARBA00004571"/>
    </source>
</evidence>
<dbReference type="AlphaFoldDB" id="A0A7X2RUS4"/>
<evidence type="ECO:0000256" key="16">
    <source>
        <dbReference type="ARBA" id="ARBA00023237"/>
    </source>
</evidence>
<dbReference type="Pfam" id="PF07660">
    <property type="entry name" value="STN"/>
    <property type="match status" value="1"/>
</dbReference>
<name>A0A7X2RUS4_9PSED</name>
<keyword evidence="6" id="KW-0533">Nickel</keyword>
<evidence type="ECO:0000256" key="2">
    <source>
        <dbReference type="ARBA" id="ARBA00009810"/>
    </source>
</evidence>
<dbReference type="InterPro" id="IPR010105">
    <property type="entry name" value="TonB_sidphr_rcpt"/>
</dbReference>
<evidence type="ECO:0000256" key="9">
    <source>
        <dbReference type="ARBA" id="ARBA00022906"/>
    </source>
</evidence>
<evidence type="ECO:0000256" key="5">
    <source>
        <dbReference type="ARBA" id="ARBA00022496"/>
    </source>
</evidence>
<dbReference type="Proteomes" id="UP000431485">
    <property type="component" value="Unassembled WGS sequence"/>
</dbReference>
<dbReference type="GO" id="GO:0006829">
    <property type="term" value="P:zinc ion transport"/>
    <property type="evidence" value="ECO:0007669"/>
    <property type="project" value="UniProtKB-KW"/>
</dbReference>
<keyword evidence="10" id="KW-0408">Iron</keyword>
<organism evidence="23 24">
    <name type="scientific">Pseudomonas karstica</name>
    <dbReference type="NCBI Taxonomy" id="1055468"/>
    <lineage>
        <taxon>Bacteria</taxon>
        <taxon>Pseudomonadati</taxon>
        <taxon>Pseudomonadota</taxon>
        <taxon>Gammaproteobacteria</taxon>
        <taxon>Pseudomonadales</taxon>
        <taxon>Pseudomonadaceae</taxon>
        <taxon>Pseudomonas</taxon>
    </lineage>
</organism>
<accession>A0A7X2RUS4</accession>
<dbReference type="RefSeq" id="WP_154744165.1">
    <property type="nucleotide sequence ID" value="NZ_JBHSTG010000052.1"/>
</dbReference>
<feature type="chain" id="PRO_5031156042" description="Metal-pseudopaline receptor CntO" evidence="21">
    <location>
        <begin position="21"/>
        <end position="833"/>
    </location>
</feature>
<evidence type="ECO:0000256" key="14">
    <source>
        <dbReference type="ARBA" id="ARBA00023136"/>
    </source>
</evidence>
<keyword evidence="12 20" id="KW-0798">TonB box</keyword>
<keyword evidence="3 19" id="KW-0813">Transport</keyword>
<keyword evidence="4 19" id="KW-1134">Transmembrane beta strand</keyword>
<proteinExistence type="inferred from homology"/>
<comment type="caution">
    <text evidence="23">The sequence shown here is derived from an EMBL/GenBank/DDBJ whole genome shotgun (WGS) entry which is preliminary data.</text>
</comment>
<evidence type="ECO:0000256" key="11">
    <source>
        <dbReference type="ARBA" id="ARBA00023065"/>
    </source>
</evidence>
<dbReference type="GO" id="GO:0015891">
    <property type="term" value="P:siderophore transport"/>
    <property type="evidence" value="ECO:0007669"/>
    <property type="project" value="InterPro"/>
</dbReference>
<keyword evidence="24" id="KW-1185">Reference proteome</keyword>
<dbReference type="CDD" id="cd01347">
    <property type="entry name" value="ligand_gated_channel"/>
    <property type="match status" value="1"/>
</dbReference>
<dbReference type="InterPro" id="IPR011662">
    <property type="entry name" value="Secretin/TonB_short_N"/>
</dbReference>
<evidence type="ECO:0000256" key="4">
    <source>
        <dbReference type="ARBA" id="ARBA00022452"/>
    </source>
</evidence>
<dbReference type="EMBL" id="WLYI01000020">
    <property type="protein sequence ID" value="MTD20514.1"/>
    <property type="molecule type" value="Genomic_DNA"/>
</dbReference>
<keyword evidence="7 19" id="KW-0812">Transmembrane</keyword>
<evidence type="ECO:0000313" key="24">
    <source>
        <dbReference type="Proteomes" id="UP000431485"/>
    </source>
</evidence>
<dbReference type="Gene3D" id="2.40.170.20">
    <property type="entry name" value="TonB-dependent receptor, beta-barrel domain"/>
    <property type="match status" value="1"/>
</dbReference>
<protein>
    <recommendedName>
        <fullName evidence="18">Metal-pseudopaline receptor CntO</fullName>
    </recommendedName>
</protein>
<dbReference type="Pfam" id="PF07715">
    <property type="entry name" value="Plug"/>
    <property type="match status" value="1"/>
</dbReference>
<dbReference type="OrthoDB" id="127311at2"/>
<dbReference type="PANTHER" id="PTHR32552:SF68">
    <property type="entry name" value="FERRICHROME OUTER MEMBRANE TRANSPORTER_PHAGE RECEPTOR"/>
    <property type="match status" value="1"/>
</dbReference>
<dbReference type="SUPFAM" id="SSF56935">
    <property type="entry name" value="Porins"/>
    <property type="match status" value="1"/>
</dbReference>
<comment type="function">
    <text evidence="17">Transports the metallophore pseudopaline, which is involved in the acquisition of nickel and zinc, and thus enables bacterial growth inside the host, where metal access is limited. Is probably involved in the import of pseudopaline-metal complexes.</text>
</comment>
<evidence type="ECO:0000256" key="8">
    <source>
        <dbReference type="ARBA" id="ARBA00022729"/>
    </source>
</evidence>
<comment type="similarity">
    <text evidence="2 19 20">Belongs to the TonB-dependent receptor family.</text>
</comment>
<keyword evidence="5" id="KW-0410">Iron transport</keyword>
<evidence type="ECO:0000313" key="23">
    <source>
        <dbReference type="EMBL" id="MTD20514.1"/>
    </source>
</evidence>
<evidence type="ECO:0000256" key="19">
    <source>
        <dbReference type="PROSITE-ProRule" id="PRU01360"/>
    </source>
</evidence>
<evidence type="ECO:0000256" key="3">
    <source>
        <dbReference type="ARBA" id="ARBA00022448"/>
    </source>
</evidence>
<comment type="subcellular location">
    <subcellularLocation>
        <location evidence="1 19">Cell outer membrane</location>
        <topology evidence="1 19">Multi-pass membrane protein</topology>
    </subcellularLocation>
</comment>
<dbReference type="Gene3D" id="2.170.130.10">
    <property type="entry name" value="TonB-dependent receptor, plug domain"/>
    <property type="match status" value="1"/>
</dbReference>
<evidence type="ECO:0000256" key="15">
    <source>
        <dbReference type="ARBA" id="ARBA00023170"/>
    </source>
</evidence>